<reference evidence="1" key="1">
    <citation type="submission" date="2023-07" db="EMBL/GenBank/DDBJ databases">
        <authorList>
            <consortium name="AG Swart"/>
            <person name="Singh M."/>
            <person name="Singh A."/>
            <person name="Seah K."/>
            <person name="Emmerich C."/>
        </authorList>
    </citation>
    <scope>NUCLEOTIDE SEQUENCE</scope>
    <source>
        <strain evidence="1">DP1</strain>
    </source>
</reference>
<protein>
    <submittedName>
        <fullName evidence="1">Uncharacterized protein</fullName>
    </submittedName>
</protein>
<keyword evidence="2" id="KW-1185">Reference proteome</keyword>
<proteinExistence type="predicted"/>
<dbReference type="AlphaFoldDB" id="A0AAD1UHN8"/>
<name>A0AAD1UHN8_EUPCR</name>
<sequence>MSINVVQTRCFSNPKYRREILRLTNKIGFGEYLKHFAQISEAKRIEKKKEFWDKMISTKQKKEKYFESDIDEPQKYPLISKRSRMNSCSVTKDFPIRSNTGYNLSQSSTKQKGKKTSTYCDNKEIEDFDSYVLGSPRNNQRTAYARRGEFKTIESKLKSAQKINKKKLIQQSFKQQTSLLLKSIDSKTQCNICVNQDSGILQKKLLKKRIQEEIQNSKLSPYAPNKSASRAEKRMNPREMEAKSKQILKKHKDTFTFGAPIKYCKLQNNINLLIDQMSDPKLANKSWYCTESQ</sequence>
<gene>
    <name evidence="1" type="ORF">ECRASSUSDP1_LOCUS6835</name>
</gene>
<evidence type="ECO:0000313" key="2">
    <source>
        <dbReference type="Proteomes" id="UP001295684"/>
    </source>
</evidence>
<accession>A0AAD1UHN8</accession>
<organism evidence="1 2">
    <name type="scientific">Euplotes crassus</name>
    <dbReference type="NCBI Taxonomy" id="5936"/>
    <lineage>
        <taxon>Eukaryota</taxon>
        <taxon>Sar</taxon>
        <taxon>Alveolata</taxon>
        <taxon>Ciliophora</taxon>
        <taxon>Intramacronucleata</taxon>
        <taxon>Spirotrichea</taxon>
        <taxon>Hypotrichia</taxon>
        <taxon>Euplotida</taxon>
        <taxon>Euplotidae</taxon>
        <taxon>Moneuplotes</taxon>
    </lineage>
</organism>
<dbReference type="EMBL" id="CAMPGE010006638">
    <property type="protein sequence ID" value="CAI2365510.1"/>
    <property type="molecule type" value="Genomic_DNA"/>
</dbReference>
<evidence type="ECO:0000313" key="1">
    <source>
        <dbReference type="EMBL" id="CAI2365510.1"/>
    </source>
</evidence>
<comment type="caution">
    <text evidence="1">The sequence shown here is derived from an EMBL/GenBank/DDBJ whole genome shotgun (WGS) entry which is preliminary data.</text>
</comment>
<dbReference type="Proteomes" id="UP001295684">
    <property type="component" value="Unassembled WGS sequence"/>
</dbReference>